<evidence type="ECO:0000313" key="2">
    <source>
        <dbReference type="Proteomes" id="UP000028194"/>
    </source>
</evidence>
<accession>A0A075MSJ5</accession>
<dbReference type="EMBL" id="CP007174">
    <property type="protein sequence ID" value="AIF82319.1"/>
    <property type="molecule type" value="Genomic_DNA"/>
</dbReference>
<dbReference type="Proteomes" id="UP000028194">
    <property type="component" value="Chromosome"/>
</dbReference>
<proteinExistence type="predicted"/>
<dbReference type="AlphaFoldDB" id="A0A075MSJ5"/>
<dbReference type="KEGG" id="nev:NTE_00237"/>
<evidence type="ECO:0000313" key="1">
    <source>
        <dbReference type="EMBL" id="AIF82319.1"/>
    </source>
</evidence>
<organism evidence="1 2">
    <name type="scientific">Candidatus Nitrososphaera evergladensis SR1</name>
    <dbReference type="NCBI Taxonomy" id="1459636"/>
    <lineage>
        <taxon>Archaea</taxon>
        <taxon>Nitrososphaerota</taxon>
        <taxon>Nitrososphaeria</taxon>
        <taxon>Nitrososphaerales</taxon>
        <taxon>Nitrososphaeraceae</taxon>
        <taxon>Nitrososphaera</taxon>
    </lineage>
</organism>
<dbReference type="HOGENOM" id="CLU_2730137_0_0_2"/>
<gene>
    <name evidence="1" type="ORF">NTE_00237</name>
</gene>
<protein>
    <submittedName>
        <fullName evidence="1">Uncharacterized protein</fullName>
    </submittedName>
</protein>
<reference evidence="1 2" key="1">
    <citation type="journal article" date="2014" name="PLoS ONE">
        <title>Genome Sequence of Candidatus Nitrososphaera evergladensis from Group I.1b Enriched from Everglades Soil Reveals Novel Genomic Features of the Ammonia-Oxidizing Archaea.</title>
        <authorList>
            <person name="Zhalnina K.V."/>
            <person name="Dias R."/>
            <person name="Leonard M.T."/>
            <person name="Dorr de Quadros P."/>
            <person name="Camargo F.A."/>
            <person name="Drew J.C."/>
            <person name="Farmerie W.G."/>
            <person name="Daroub S.H."/>
            <person name="Triplett E.W."/>
        </authorList>
    </citation>
    <scope>NUCLEOTIDE SEQUENCE [LARGE SCALE GENOMIC DNA]</scope>
    <source>
        <strain evidence="1 2">SR1</strain>
    </source>
</reference>
<sequence>MTDVRMRRTGTAPTMAAAEIETYETLWKNWDRIKLAELGVNTDFIRKLDDGQARDLVRGLLYLFEKHKSQL</sequence>
<name>A0A075MSJ5_9ARCH</name>
<keyword evidence="2" id="KW-1185">Reference proteome</keyword>